<evidence type="ECO:0000313" key="1">
    <source>
        <dbReference type="EMBL" id="GIP54615.1"/>
    </source>
</evidence>
<dbReference type="InterPro" id="IPR045507">
    <property type="entry name" value="DUF6483"/>
</dbReference>
<dbReference type="RefSeq" id="WP_213655852.1">
    <property type="nucleotide sequence ID" value="NZ_BOSL01000012.1"/>
</dbReference>
<protein>
    <submittedName>
        <fullName evidence="1">Uncharacterized protein</fullName>
    </submittedName>
</protein>
<dbReference type="Proteomes" id="UP000679992">
    <property type="component" value="Unassembled WGS sequence"/>
</dbReference>
<accession>A0ABQ4MF39</accession>
<dbReference type="Pfam" id="PF20092">
    <property type="entry name" value="DUF6483"/>
    <property type="match status" value="1"/>
</dbReference>
<keyword evidence="2" id="KW-1185">Reference proteome</keyword>
<evidence type="ECO:0000313" key="2">
    <source>
        <dbReference type="Proteomes" id="UP000679992"/>
    </source>
</evidence>
<organism evidence="1 2">
    <name type="scientific">Paenibacillus vini</name>
    <dbReference type="NCBI Taxonomy" id="1476024"/>
    <lineage>
        <taxon>Bacteria</taxon>
        <taxon>Bacillati</taxon>
        <taxon>Bacillota</taxon>
        <taxon>Bacilli</taxon>
        <taxon>Bacillales</taxon>
        <taxon>Paenibacillaceae</taxon>
        <taxon>Paenibacillus</taxon>
    </lineage>
</organism>
<sequence>MLRKDYLVRMIEEMTEIIGKVFDLKQQKKWIEALWELDELYKKQFRLNSRLIGSLGAKDIVELMRTGGTVEADKLQSLARLVKEEGEIYSQTGQSDESIFRLMKALHLYLAAGQHGTDRTLWNLDGEVRELLTRLQGYRLPPDTERLLLSYEESEGRYDQAENALYRLFQDGVATKEEGIAFYERLLLIDRERLEQGGLPEQEVREGLQSWMAAAHEEN</sequence>
<comment type="caution">
    <text evidence="1">The sequence shown here is derived from an EMBL/GenBank/DDBJ whole genome shotgun (WGS) entry which is preliminary data.</text>
</comment>
<proteinExistence type="predicted"/>
<name>A0ABQ4MF39_9BACL</name>
<gene>
    <name evidence="1" type="ORF">J42TS3_36500</name>
</gene>
<reference evidence="1 2" key="1">
    <citation type="submission" date="2021-03" db="EMBL/GenBank/DDBJ databases">
        <title>Antimicrobial resistance genes in bacteria isolated from Japanese honey, and their potential for conferring macrolide and lincosamide resistance in the American foulbrood pathogen Paenibacillus larvae.</title>
        <authorList>
            <person name="Okamoto M."/>
            <person name="Kumagai M."/>
            <person name="Kanamori H."/>
            <person name="Takamatsu D."/>
        </authorList>
    </citation>
    <scope>NUCLEOTIDE SEQUENCE [LARGE SCALE GENOMIC DNA]</scope>
    <source>
        <strain evidence="1 2">J42TS3</strain>
    </source>
</reference>
<dbReference type="EMBL" id="BOSL01000012">
    <property type="protein sequence ID" value="GIP54615.1"/>
    <property type="molecule type" value="Genomic_DNA"/>
</dbReference>